<name>A0ABR2ZYJ7_9AGAR</name>
<keyword evidence="4 6" id="KW-1133">Transmembrane helix</keyword>
<dbReference type="InterPro" id="IPR011701">
    <property type="entry name" value="MFS"/>
</dbReference>
<feature type="transmembrane region" description="Helical" evidence="6">
    <location>
        <begin position="181"/>
        <end position="202"/>
    </location>
</feature>
<evidence type="ECO:0008006" key="9">
    <source>
        <dbReference type="Google" id="ProtNLM"/>
    </source>
</evidence>
<feature type="transmembrane region" description="Helical" evidence="6">
    <location>
        <begin position="446"/>
        <end position="470"/>
    </location>
</feature>
<keyword evidence="8" id="KW-1185">Reference proteome</keyword>
<evidence type="ECO:0000256" key="3">
    <source>
        <dbReference type="ARBA" id="ARBA00022692"/>
    </source>
</evidence>
<feature type="transmembrane region" description="Helical" evidence="6">
    <location>
        <begin position="415"/>
        <end position="434"/>
    </location>
</feature>
<dbReference type="SUPFAM" id="SSF103473">
    <property type="entry name" value="MFS general substrate transporter"/>
    <property type="match status" value="1"/>
</dbReference>
<protein>
    <recommendedName>
        <fullName evidence="9">Major facilitator superfamily (MFS) profile domain-containing protein</fullName>
    </recommendedName>
</protein>
<accession>A0ABR2ZYJ7</accession>
<dbReference type="EMBL" id="JBBXMP010000048">
    <property type="protein sequence ID" value="KAL0065382.1"/>
    <property type="molecule type" value="Genomic_DNA"/>
</dbReference>
<organism evidence="7 8">
    <name type="scientific">Marasmius tenuissimus</name>
    <dbReference type="NCBI Taxonomy" id="585030"/>
    <lineage>
        <taxon>Eukaryota</taxon>
        <taxon>Fungi</taxon>
        <taxon>Dikarya</taxon>
        <taxon>Basidiomycota</taxon>
        <taxon>Agaricomycotina</taxon>
        <taxon>Agaricomycetes</taxon>
        <taxon>Agaricomycetidae</taxon>
        <taxon>Agaricales</taxon>
        <taxon>Marasmiineae</taxon>
        <taxon>Marasmiaceae</taxon>
        <taxon>Marasmius</taxon>
    </lineage>
</organism>
<keyword evidence="5 6" id="KW-0472">Membrane</keyword>
<feature type="transmembrane region" description="Helical" evidence="6">
    <location>
        <begin position="352"/>
        <end position="371"/>
    </location>
</feature>
<feature type="transmembrane region" description="Helical" evidence="6">
    <location>
        <begin position="287"/>
        <end position="311"/>
    </location>
</feature>
<dbReference type="Gene3D" id="1.20.1250.20">
    <property type="entry name" value="MFS general substrate transporter like domains"/>
    <property type="match status" value="2"/>
</dbReference>
<proteinExistence type="predicted"/>
<feature type="transmembrane region" description="Helical" evidence="6">
    <location>
        <begin position="383"/>
        <end position="403"/>
    </location>
</feature>
<keyword evidence="2" id="KW-0813">Transport</keyword>
<comment type="subcellular location">
    <subcellularLocation>
        <location evidence="1">Membrane</location>
        <topology evidence="1">Multi-pass membrane protein</topology>
    </subcellularLocation>
</comment>
<evidence type="ECO:0000313" key="8">
    <source>
        <dbReference type="Proteomes" id="UP001437256"/>
    </source>
</evidence>
<evidence type="ECO:0000256" key="4">
    <source>
        <dbReference type="ARBA" id="ARBA00022989"/>
    </source>
</evidence>
<evidence type="ECO:0000256" key="5">
    <source>
        <dbReference type="ARBA" id="ARBA00023136"/>
    </source>
</evidence>
<dbReference type="InterPro" id="IPR036259">
    <property type="entry name" value="MFS_trans_sf"/>
</dbReference>
<keyword evidence="3 6" id="KW-0812">Transmembrane</keyword>
<dbReference type="Pfam" id="PF07690">
    <property type="entry name" value="MFS_1"/>
    <property type="match status" value="1"/>
</dbReference>
<evidence type="ECO:0000256" key="1">
    <source>
        <dbReference type="ARBA" id="ARBA00004141"/>
    </source>
</evidence>
<comment type="caution">
    <text evidence="7">The sequence shown here is derived from an EMBL/GenBank/DDBJ whole genome shotgun (WGS) entry which is preliminary data.</text>
</comment>
<evidence type="ECO:0000256" key="6">
    <source>
        <dbReference type="SAM" id="Phobius"/>
    </source>
</evidence>
<reference evidence="7 8" key="1">
    <citation type="submission" date="2024-05" db="EMBL/GenBank/DDBJ databases">
        <title>A draft genome resource for the thread blight pathogen Marasmius tenuissimus strain MS-2.</title>
        <authorList>
            <person name="Yulfo-Soto G.E."/>
            <person name="Baruah I.K."/>
            <person name="Amoako-Attah I."/>
            <person name="Bukari Y."/>
            <person name="Meinhardt L.W."/>
            <person name="Bailey B.A."/>
            <person name="Cohen S.P."/>
        </authorList>
    </citation>
    <scope>NUCLEOTIDE SEQUENCE [LARGE SCALE GENOMIC DNA]</scope>
    <source>
        <strain evidence="7 8">MS-2</strain>
    </source>
</reference>
<sequence>MSHLDENQKAPPPEIEKVEEVMIENANRPGDERIVVTDEDSRRIVRKTDLRMLSLLCWVYFLQILDKVIIGYSAVFGLKQDANLVGNQYSSIGSVGYYAQMAAQPIGAYVLVKFPVKVVMPAIVFLWGASLCGMAGSTNFTGLMVSRFFLGWFEALCIPLFSMITASWYRRVEQPMRVACWYSTNGIASMIGSLLAYGLSFIETEKMHNYQILFTMTGGSLSATYVDTHSPTSYSFLIDNSPAEARFLSPEDRLKAVERLRSNNTGLVSHKFKWKQVLEVPTEIRSYLFFGMTLFVNMGASTSTVFGPLVLQGLVGFGPRQTMLMNIPFGALQFAIIMFASWIAVRYKNRSIILASAMAPVVAGVAILYAVPREKSNTGPLLTGYYLISFLFSANPLLISWIISNVAGQSKKATYMALYNFSSSFAHIFNPYLFEAKTAPSYLPGLRSVMIVFCVLILLVGLTALDLAWLNKRKEKQRIQNGKPAKLKDLSMAHKFDNSETVDNQKLGENAFRDMTDKASFG</sequence>
<feature type="transmembrane region" description="Helical" evidence="6">
    <location>
        <begin position="148"/>
        <end position="169"/>
    </location>
</feature>
<evidence type="ECO:0000256" key="2">
    <source>
        <dbReference type="ARBA" id="ARBA00022448"/>
    </source>
</evidence>
<dbReference type="PANTHER" id="PTHR43791:SF16">
    <property type="entry name" value="TRANSPORTER, PUTATIVE (AFU_ORTHOLOGUE AFUA_3G01840)-RELATED"/>
    <property type="match status" value="1"/>
</dbReference>
<dbReference type="PANTHER" id="PTHR43791">
    <property type="entry name" value="PERMEASE-RELATED"/>
    <property type="match status" value="1"/>
</dbReference>
<feature type="transmembrane region" description="Helical" evidence="6">
    <location>
        <begin position="323"/>
        <end position="345"/>
    </location>
</feature>
<dbReference type="Proteomes" id="UP001437256">
    <property type="component" value="Unassembled WGS sequence"/>
</dbReference>
<feature type="transmembrane region" description="Helical" evidence="6">
    <location>
        <begin position="52"/>
        <end position="75"/>
    </location>
</feature>
<gene>
    <name evidence="7" type="ORF">AAF712_007588</name>
</gene>
<evidence type="ECO:0000313" key="7">
    <source>
        <dbReference type="EMBL" id="KAL0065382.1"/>
    </source>
</evidence>